<comment type="caution">
    <text evidence="2">The sequence shown here is derived from an EMBL/GenBank/DDBJ whole genome shotgun (WGS) entry which is preliminary data.</text>
</comment>
<sequence length="107" mass="13079">MPYRSEKILICGTRYDRRQKLTPEQRAEIFHRYHTGRVSQRQLARQYGVSRRLITFIIDPEKMETANEELKRRKAKGLYKPDKQKWAATVREHRRYKQQLYKQGQIE</sequence>
<dbReference type="AlphaFoldDB" id="A0AA43W664"/>
<dbReference type="InterPro" id="IPR010921">
    <property type="entry name" value="Trp_repressor/repl_initiator"/>
</dbReference>
<evidence type="ECO:0000313" key="2">
    <source>
        <dbReference type="EMBL" id="MTU70151.1"/>
    </source>
</evidence>
<name>A0AA43W664_9BACT</name>
<dbReference type="Pfam" id="PF04218">
    <property type="entry name" value="CENP-B_N"/>
    <property type="match status" value="1"/>
</dbReference>
<dbReference type="GO" id="GO:0043565">
    <property type="term" value="F:sequence-specific DNA binding"/>
    <property type="evidence" value="ECO:0007669"/>
    <property type="project" value="InterPro"/>
</dbReference>
<dbReference type="Gene3D" id="1.10.10.60">
    <property type="entry name" value="Homeodomain-like"/>
    <property type="match status" value="1"/>
</dbReference>
<organism evidence="2 3">
    <name type="scientific">Parabacteroides merdae</name>
    <dbReference type="NCBI Taxonomy" id="46503"/>
    <lineage>
        <taxon>Bacteria</taxon>
        <taxon>Pseudomonadati</taxon>
        <taxon>Bacteroidota</taxon>
        <taxon>Bacteroidia</taxon>
        <taxon>Bacteroidales</taxon>
        <taxon>Tannerellaceae</taxon>
        <taxon>Parabacteroides</taxon>
    </lineage>
</organism>
<protein>
    <recommendedName>
        <fullName evidence="1">HTH psq-type domain-containing protein</fullName>
    </recommendedName>
</protein>
<evidence type="ECO:0000259" key="1">
    <source>
        <dbReference type="Pfam" id="PF04218"/>
    </source>
</evidence>
<gene>
    <name evidence="2" type="ORF">GMD92_14015</name>
</gene>
<dbReference type="Proteomes" id="UP000448908">
    <property type="component" value="Unassembled WGS sequence"/>
</dbReference>
<dbReference type="SUPFAM" id="SSF48295">
    <property type="entry name" value="TrpR-like"/>
    <property type="match status" value="1"/>
</dbReference>
<accession>A0AA43W664</accession>
<evidence type="ECO:0000313" key="3">
    <source>
        <dbReference type="Proteomes" id="UP000448908"/>
    </source>
</evidence>
<dbReference type="EMBL" id="WNDA01000023">
    <property type="protein sequence ID" value="MTU70151.1"/>
    <property type="molecule type" value="Genomic_DNA"/>
</dbReference>
<feature type="domain" description="HTH psq-type" evidence="1">
    <location>
        <begin position="18"/>
        <end position="59"/>
    </location>
</feature>
<dbReference type="RefSeq" id="WP_155152547.1">
    <property type="nucleotide sequence ID" value="NZ_WNCS01000020.1"/>
</dbReference>
<reference evidence="2 3" key="1">
    <citation type="journal article" date="2019" name="Nat. Med.">
        <title>A library of human gut bacterial isolates paired with longitudinal multiomics data enables mechanistic microbiome research.</title>
        <authorList>
            <person name="Poyet M."/>
            <person name="Groussin M."/>
            <person name="Gibbons S.M."/>
            <person name="Avila-Pacheco J."/>
            <person name="Jiang X."/>
            <person name="Kearney S.M."/>
            <person name="Perrotta A.R."/>
            <person name="Berdy B."/>
            <person name="Zhao S."/>
            <person name="Lieberman T.D."/>
            <person name="Swanson P.K."/>
            <person name="Smith M."/>
            <person name="Roesemann S."/>
            <person name="Alexander J.E."/>
            <person name="Rich S.A."/>
            <person name="Livny J."/>
            <person name="Vlamakis H."/>
            <person name="Clish C."/>
            <person name="Bullock K."/>
            <person name="Deik A."/>
            <person name="Scott J."/>
            <person name="Pierce K.A."/>
            <person name="Xavier R.J."/>
            <person name="Alm E.J."/>
        </authorList>
    </citation>
    <scope>NUCLEOTIDE SEQUENCE [LARGE SCALE GENOMIC DNA]</scope>
    <source>
        <strain evidence="2 3">BIOML-A16</strain>
    </source>
</reference>
<proteinExistence type="predicted"/>
<dbReference type="InterPro" id="IPR007889">
    <property type="entry name" value="HTH_Psq"/>
</dbReference>